<dbReference type="GO" id="GO:0016655">
    <property type="term" value="F:oxidoreductase activity, acting on NAD(P)H, quinone or similar compound as acceptor"/>
    <property type="evidence" value="ECO:0007669"/>
    <property type="project" value="UniProtKB-UniRule"/>
</dbReference>
<feature type="domain" description="Na(+)-translocating NADH-quinone reductase subunit A C-terminal" evidence="10">
    <location>
        <begin position="260"/>
        <end position="308"/>
    </location>
</feature>
<keyword evidence="7 8" id="KW-0739">Sodium transport</keyword>
<evidence type="ECO:0000256" key="8">
    <source>
        <dbReference type="HAMAP-Rule" id="MF_00425"/>
    </source>
</evidence>
<keyword evidence="6 8" id="KW-0830">Ubiquinone</keyword>
<dbReference type="NCBIfam" id="NF003759">
    <property type="entry name" value="PRK05352.1-2"/>
    <property type="match status" value="1"/>
</dbReference>
<dbReference type="InterPro" id="IPR056147">
    <property type="entry name" value="NQRA_N"/>
</dbReference>
<dbReference type="EC" id="7.2.1.1" evidence="8"/>
<keyword evidence="4 8" id="KW-0915">Sodium</keyword>
<evidence type="ECO:0000256" key="1">
    <source>
        <dbReference type="ARBA" id="ARBA00022448"/>
    </source>
</evidence>
<gene>
    <name evidence="8" type="primary">nqrA</name>
    <name evidence="12" type="ORF">FA869_10595</name>
</gene>
<evidence type="ECO:0000259" key="11">
    <source>
        <dbReference type="Pfam" id="PF24836"/>
    </source>
</evidence>
<evidence type="ECO:0000313" key="12">
    <source>
        <dbReference type="EMBL" id="TKA91538.1"/>
    </source>
</evidence>
<dbReference type="Pfam" id="PF11973">
    <property type="entry name" value="NQRA_SLBB"/>
    <property type="match status" value="1"/>
</dbReference>
<comment type="similarity">
    <text evidence="8">Belongs to the NqrA family.</text>
</comment>
<evidence type="ECO:0000256" key="6">
    <source>
        <dbReference type="ARBA" id="ARBA00023075"/>
    </source>
</evidence>
<evidence type="ECO:0000259" key="10">
    <source>
        <dbReference type="Pfam" id="PF11973"/>
    </source>
</evidence>
<protein>
    <recommendedName>
        <fullName evidence="8">Na(+)-translocating NADH-quinone reductase subunit A</fullName>
        <shortName evidence="8">Na(+)-NQR subunit A</shortName>
        <shortName evidence="8">Na(+)-translocating NQR subunit A</shortName>
        <ecNumber evidence="8">7.2.1.1</ecNumber>
    </recommendedName>
    <alternativeName>
        <fullName evidence="8">NQR complex subunit A</fullName>
    </alternativeName>
    <alternativeName>
        <fullName evidence="8">NQR-1 subunit A</fullName>
    </alternativeName>
</protein>
<dbReference type="HAMAP" id="MF_00425">
    <property type="entry name" value="NqrA"/>
    <property type="match status" value="1"/>
</dbReference>
<dbReference type="RefSeq" id="WP_036989651.1">
    <property type="nucleotide sequence ID" value="NZ_SWAV01000003.1"/>
</dbReference>
<evidence type="ECO:0000256" key="3">
    <source>
        <dbReference type="ARBA" id="ARBA00023027"/>
    </source>
</evidence>
<dbReference type="InterPro" id="IPR022615">
    <property type="entry name" value="NqrA_C_domain"/>
</dbReference>
<organism evidence="12 13">
    <name type="scientific">Halopseudomonas bauzanensis</name>
    <dbReference type="NCBI Taxonomy" id="653930"/>
    <lineage>
        <taxon>Bacteria</taxon>
        <taxon>Pseudomonadati</taxon>
        <taxon>Pseudomonadota</taxon>
        <taxon>Gammaproteobacteria</taxon>
        <taxon>Pseudomonadales</taxon>
        <taxon>Pseudomonadaceae</taxon>
        <taxon>Halopseudomonas</taxon>
    </lineage>
</organism>
<dbReference type="Pfam" id="PF24836">
    <property type="entry name" value="NQRA_2nd"/>
    <property type="match status" value="1"/>
</dbReference>
<dbReference type="Pfam" id="PF05896">
    <property type="entry name" value="NQRA_N"/>
    <property type="match status" value="1"/>
</dbReference>
<evidence type="ECO:0000259" key="9">
    <source>
        <dbReference type="Pfam" id="PF05896"/>
    </source>
</evidence>
<dbReference type="AlphaFoldDB" id="A0A4U0YJY2"/>
<comment type="caution">
    <text evidence="12">The sequence shown here is derived from an EMBL/GenBank/DDBJ whole genome shotgun (WGS) entry which is preliminary data.</text>
</comment>
<evidence type="ECO:0000313" key="13">
    <source>
        <dbReference type="Proteomes" id="UP000305198"/>
    </source>
</evidence>
<keyword evidence="2 8" id="KW-1278">Translocase</keyword>
<evidence type="ECO:0000256" key="4">
    <source>
        <dbReference type="ARBA" id="ARBA00023053"/>
    </source>
</evidence>
<comment type="subunit">
    <text evidence="8">Composed of six subunits; NqrA, NqrB, NqrC, NqrD, NqrE and NqrF.</text>
</comment>
<sequence>MINIKRGLDLPITGSPEQRIEDARPVRSVALVGFDYHGMKPTMEVQVGDRVQAGQILFSDKKTPGVLYTAPASGVISAINRGEKRVLQSVVIDVEGDDAVDFGSHAAESLEGLDPQAVRDQLIRSGLWTALRTRPYSKVPAVDATPSSIFVTAIDTHPLSADPAVVLQSCAADFENGLKVLARLAGVWLCKAEGATIPGGNIAGVRTESFAGPHPAGLPGTHIHTLDPVSESRQAWHINYQDVVAVGRLFTTGRLSVERVVALGGPQVESPRLLRTVLGANLEELVAGEMKPGNNRIISGSVLGGRLARGPVLYLGRYHLQVSVLLEGNQREILHYLRAGANKHSILNIFISKLAPSKLFNFTTSTNGSPRAMIPVGNYEEVMPLDILPTQLLRSLIVGDTEMAQKLGCLELDEEDLALCSYVCAGKYEYGPILRDNLTRIEKEG</sequence>
<evidence type="ECO:0000256" key="5">
    <source>
        <dbReference type="ARBA" id="ARBA00023065"/>
    </source>
</evidence>
<evidence type="ECO:0000256" key="2">
    <source>
        <dbReference type="ARBA" id="ARBA00022967"/>
    </source>
</evidence>
<dbReference type="PANTHER" id="PTHR37839:SF1">
    <property type="entry name" value="NA(+)-TRANSLOCATING NADH-QUINONE REDUCTASE SUBUNIT A"/>
    <property type="match status" value="1"/>
</dbReference>
<proteinExistence type="inferred from homology"/>
<comment type="function">
    <text evidence="8">NQR complex catalyzes the reduction of ubiquinone-1 to ubiquinol by two successive reactions, coupled with the transport of Na(+) ions from the cytoplasm to the periplasm. NqrA to NqrE are probably involved in the second step, the conversion of ubisemiquinone to ubiquinol.</text>
</comment>
<dbReference type="NCBIfam" id="TIGR01936">
    <property type="entry name" value="nqrA"/>
    <property type="match status" value="1"/>
</dbReference>
<accession>A0A4U0YJY2</accession>
<evidence type="ECO:0000256" key="7">
    <source>
        <dbReference type="ARBA" id="ARBA00023201"/>
    </source>
</evidence>
<name>A0A4U0YJY2_9GAMM</name>
<dbReference type="InterPro" id="IPR056148">
    <property type="entry name" value="NQRA_2nd"/>
</dbReference>
<dbReference type="EMBL" id="SWAV01000003">
    <property type="protein sequence ID" value="TKA91538.1"/>
    <property type="molecule type" value="Genomic_DNA"/>
</dbReference>
<dbReference type="PANTHER" id="PTHR37839">
    <property type="entry name" value="NA(+)-TRANSLOCATING NADH-QUINONE REDUCTASE SUBUNIT A"/>
    <property type="match status" value="1"/>
</dbReference>
<keyword evidence="5 8" id="KW-0406">Ion transport</keyword>
<keyword evidence="1 8" id="KW-0813">Transport</keyword>
<feature type="domain" description="NqrA second alpha/beta" evidence="11">
    <location>
        <begin position="114"/>
        <end position="255"/>
    </location>
</feature>
<reference evidence="12 13" key="1">
    <citation type="submission" date="2019-04" db="EMBL/GenBank/DDBJ databases">
        <title>Crypto-aerobic microbial life in anoxic (sulfidic) marine sediments.</title>
        <authorList>
            <person name="Bhattacharya S."/>
            <person name="Roy C."/>
            <person name="Mondal N."/>
            <person name="Sarkar J."/>
            <person name="Mandal S."/>
            <person name="Rameez M.J."/>
            <person name="Ghosh W."/>
        </authorList>
    </citation>
    <scope>NUCLEOTIDE SEQUENCE [LARGE SCALE GENOMIC DNA]</scope>
    <source>
        <strain evidence="12 13">SBBB</strain>
    </source>
</reference>
<feature type="domain" description="NqrA N-terminal barrel-sandwich hybrid" evidence="9">
    <location>
        <begin position="2"/>
        <end position="95"/>
    </location>
</feature>
<dbReference type="Proteomes" id="UP000305198">
    <property type="component" value="Unassembled WGS sequence"/>
</dbReference>
<dbReference type="InterPro" id="IPR008703">
    <property type="entry name" value="NqrA"/>
</dbReference>
<keyword evidence="3 8" id="KW-0520">NAD</keyword>
<dbReference type="GO" id="GO:0006814">
    <property type="term" value="P:sodium ion transport"/>
    <property type="evidence" value="ECO:0007669"/>
    <property type="project" value="UniProtKB-UniRule"/>
</dbReference>
<comment type="catalytic activity">
    <reaction evidence="8">
        <text>a ubiquinone + n Na(+)(in) + NADH + H(+) = a ubiquinol + n Na(+)(out) + NAD(+)</text>
        <dbReference type="Rhea" id="RHEA:47748"/>
        <dbReference type="Rhea" id="RHEA-COMP:9565"/>
        <dbReference type="Rhea" id="RHEA-COMP:9566"/>
        <dbReference type="ChEBI" id="CHEBI:15378"/>
        <dbReference type="ChEBI" id="CHEBI:16389"/>
        <dbReference type="ChEBI" id="CHEBI:17976"/>
        <dbReference type="ChEBI" id="CHEBI:29101"/>
        <dbReference type="ChEBI" id="CHEBI:57540"/>
        <dbReference type="ChEBI" id="CHEBI:57945"/>
        <dbReference type="EC" id="7.2.1.1"/>
    </reaction>
</comment>